<evidence type="ECO:0000313" key="2">
    <source>
        <dbReference type="EMBL" id="PIQ68851.1"/>
    </source>
</evidence>
<comment type="caution">
    <text evidence="2">The sequence shown here is derived from an EMBL/GenBank/DDBJ whole genome shotgun (WGS) entry which is preliminary data.</text>
</comment>
<evidence type="ECO:0008006" key="4">
    <source>
        <dbReference type="Google" id="ProtNLM"/>
    </source>
</evidence>
<feature type="transmembrane region" description="Helical" evidence="1">
    <location>
        <begin position="285"/>
        <end position="304"/>
    </location>
</feature>
<protein>
    <recommendedName>
        <fullName evidence="4">Glycosyltransferase RgtA/B/C/D-like domain-containing protein</fullName>
    </recommendedName>
</protein>
<organism evidence="2 3">
    <name type="scientific">Candidatus Taylorbacteria bacterium CG11_big_fil_rev_8_21_14_0_20_46_11</name>
    <dbReference type="NCBI Taxonomy" id="1975025"/>
    <lineage>
        <taxon>Bacteria</taxon>
        <taxon>Candidatus Tayloriibacteriota</taxon>
    </lineage>
</organism>
<feature type="transmembrane region" description="Helical" evidence="1">
    <location>
        <begin position="161"/>
        <end position="178"/>
    </location>
</feature>
<feature type="transmembrane region" description="Helical" evidence="1">
    <location>
        <begin position="403"/>
        <end position="428"/>
    </location>
</feature>
<dbReference type="AlphaFoldDB" id="A0A2H0KC74"/>
<keyword evidence="1" id="KW-0812">Transmembrane</keyword>
<feature type="transmembrane region" description="Helical" evidence="1">
    <location>
        <begin position="106"/>
        <end position="128"/>
    </location>
</feature>
<keyword evidence="1" id="KW-0472">Membrane</keyword>
<feature type="transmembrane region" description="Helical" evidence="1">
    <location>
        <begin position="25"/>
        <end position="46"/>
    </location>
</feature>
<dbReference type="EMBL" id="PCVG01000024">
    <property type="protein sequence ID" value="PIQ68851.1"/>
    <property type="molecule type" value="Genomic_DNA"/>
</dbReference>
<name>A0A2H0KC74_9BACT</name>
<feature type="transmembrane region" description="Helical" evidence="1">
    <location>
        <begin position="334"/>
        <end position="352"/>
    </location>
</feature>
<reference evidence="2 3" key="1">
    <citation type="submission" date="2017-09" db="EMBL/GenBank/DDBJ databases">
        <title>Depth-based differentiation of microbial function through sediment-hosted aquifers and enrichment of novel symbionts in the deep terrestrial subsurface.</title>
        <authorList>
            <person name="Probst A.J."/>
            <person name="Ladd B."/>
            <person name="Jarett J.K."/>
            <person name="Geller-Mcgrath D.E."/>
            <person name="Sieber C.M."/>
            <person name="Emerson J.B."/>
            <person name="Anantharaman K."/>
            <person name="Thomas B.C."/>
            <person name="Malmstrom R."/>
            <person name="Stieglmeier M."/>
            <person name="Klingl A."/>
            <person name="Woyke T."/>
            <person name="Ryan C.M."/>
            <person name="Banfield J.F."/>
        </authorList>
    </citation>
    <scope>NUCLEOTIDE SEQUENCE [LARGE SCALE GENOMIC DNA]</scope>
    <source>
        <strain evidence="2">CG11_big_fil_rev_8_21_14_0_20_46_11</strain>
    </source>
</reference>
<accession>A0A2H0KC74</accession>
<feature type="transmembrane region" description="Helical" evidence="1">
    <location>
        <begin position="134"/>
        <end position="152"/>
    </location>
</feature>
<evidence type="ECO:0000313" key="3">
    <source>
        <dbReference type="Proteomes" id="UP000229342"/>
    </source>
</evidence>
<gene>
    <name evidence="2" type="ORF">COV91_02140</name>
</gene>
<feature type="transmembrane region" description="Helical" evidence="1">
    <location>
        <begin position="359"/>
        <end position="383"/>
    </location>
</feature>
<evidence type="ECO:0000256" key="1">
    <source>
        <dbReference type="SAM" id="Phobius"/>
    </source>
</evidence>
<feature type="transmembrane region" description="Helical" evidence="1">
    <location>
        <begin position="190"/>
        <end position="216"/>
    </location>
</feature>
<feature type="transmembrane region" description="Helical" evidence="1">
    <location>
        <begin position="228"/>
        <end position="249"/>
    </location>
</feature>
<proteinExistence type="predicted"/>
<keyword evidence="1" id="KW-1133">Transmembrane helix</keyword>
<sequence>MSQQSSLSERLANDPSWMRHPAVSFLFSNTPRLILLIAVFLLYGYFLSHQINLVTADLGRHIVNGVILSQEPAVFHTNFYSYTNPNFEVLNHHFGSGVIFAGIWKLTGFVGVQLFFILLSLATLAFFILSGKKYAGWGTTGLIALLIVPLLGERTEIRPEVFTYFFSAVFFYLLSRYRDDATSRAYRFLWILPILQILWVNTHIYFLLGPLLIGAFLLESIFLFRQRFFPLLAVWGATVVATLINPFGIKAITATMTFFDNFGYKLAENQSVWFLENMGFRNPNYLLFKILFCLLVASFVARLIKHRGSFKLANFFVACGIGTLALIASRNMAIFGFFAIPIIAGNLSPFIQEHWKKRILMWGSVISCAVLFFALVFGIPKYFPYWQAFGWGLLPDNNQSIQFIQGTGITGPIFNNYDIGGYLIFYLFPREKVFVDNRPEAYPASFFSDEYIPIQESTERWEQALLKYNFNTIIFAYHDATPWGQTFLKARINDSKWAPVYVDNRVLIFVRRTEKNRPIFERYELPKSTFESR</sequence>
<dbReference type="Proteomes" id="UP000229342">
    <property type="component" value="Unassembled WGS sequence"/>
</dbReference>